<accession>A0A200PP01</accession>
<feature type="signal peptide" evidence="1">
    <location>
        <begin position="1"/>
        <end position="22"/>
    </location>
</feature>
<dbReference type="PANTHER" id="PTHR37900:SF5">
    <property type="entry name" value="OS02G0159250 PROTEIN"/>
    <property type="match status" value="1"/>
</dbReference>
<name>A0A200PP01_MACCD</name>
<comment type="caution">
    <text evidence="2">The sequence shown here is derived from an EMBL/GenBank/DDBJ whole genome shotgun (WGS) entry which is preliminary data.</text>
</comment>
<evidence type="ECO:0000313" key="3">
    <source>
        <dbReference type="Proteomes" id="UP000195402"/>
    </source>
</evidence>
<dbReference type="OMA" id="TILYYSD"/>
<evidence type="ECO:0000256" key="1">
    <source>
        <dbReference type="SAM" id="SignalP"/>
    </source>
</evidence>
<dbReference type="PANTHER" id="PTHR37900">
    <property type="match status" value="1"/>
</dbReference>
<evidence type="ECO:0008006" key="4">
    <source>
        <dbReference type="Google" id="ProtNLM"/>
    </source>
</evidence>
<dbReference type="Proteomes" id="UP000195402">
    <property type="component" value="Unassembled WGS sequence"/>
</dbReference>
<dbReference type="OrthoDB" id="595024at2759"/>
<sequence length="66" mass="7898">MPVMLRSMVRLVCLLVNQPATSVTTILYYSERLPRNMNLERMVRNDLLDRDNHLLHFLISLLRCLW</sequence>
<dbReference type="AlphaFoldDB" id="A0A200PP01"/>
<organism evidence="2 3">
    <name type="scientific">Macleaya cordata</name>
    <name type="common">Five-seeded plume-poppy</name>
    <name type="synonym">Bocconia cordata</name>
    <dbReference type="NCBI Taxonomy" id="56857"/>
    <lineage>
        <taxon>Eukaryota</taxon>
        <taxon>Viridiplantae</taxon>
        <taxon>Streptophyta</taxon>
        <taxon>Embryophyta</taxon>
        <taxon>Tracheophyta</taxon>
        <taxon>Spermatophyta</taxon>
        <taxon>Magnoliopsida</taxon>
        <taxon>Ranunculales</taxon>
        <taxon>Papaveraceae</taxon>
        <taxon>Papaveroideae</taxon>
        <taxon>Macleaya</taxon>
    </lineage>
</organism>
<keyword evidence="1" id="KW-0732">Signal</keyword>
<dbReference type="EMBL" id="MVGT01004386">
    <property type="protein sequence ID" value="OUZ99934.1"/>
    <property type="molecule type" value="Genomic_DNA"/>
</dbReference>
<protein>
    <recommendedName>
        <fullName evidence="4">Secreted protein</fullName>
    </recommendedName>
</protein>
<evidence type="ECO:0000313" key="2">
    <source>
        <dbReference type="EMBL" id="OUZ99934.1"/>
    </source>
</evidence>
<keyword evidence="3" id="KW-1185">Reference proteome</keyword>
<dbReference type="InParanoid" id="A0A200PP01"/>
<reference evidence="2 3" key="1">
    <citation type="journal article" date="2017" name="Mol. Plant">
        <title>The Genome of Medicinal Plant Macleaya cordata Provides New Insights into Benzylisoquinoline Alkaloids Metabolism.</title>
        <authorList>
            <person name="Liu X."/>
            <person name="Liu Y."/>
            <person name="Huang P."/>
            <person name="Ma Y."/>
            <person name="Qing Z."/>
            <person name="Tang Q."/>
            <person name="Cao H."/>
            <person name="Cheng P."/>
            <person name="Zheng Y."/>
            <person name="Yuan Z."/>
            <person name="Zhou Y."/>
            <person name="Liu J."/>
            <person name="Tang Z."/>
            <person name="Zhuo Y."/>
            <person name="Zhang Y."/>
            <person name="Yu L."/>
            <person name="Huang J."/>
            <person name="Yang P."/>
            <person name="Peng Q."/>
            <person name="Zhang J."/>
            <person name="Jiang W."/>
            <person name="Zhang Z."/>
            <person name="Lin K."/>
            <person name="Ro D.K."/>
            <person name="Chen X."/>
            <person name="Xiong X."/>
            <person name="Shang Y."/>
            <person name="Huang S."/>
            <person name="Zeng J."/>
        </authorList>
    </citation>
    <scope>NUCLEOTIDE SEQUENCE [LARGE SCALE GENOMIC DNA]</scope>
    <source>
        <strain evidence="3">cv. BLH2017</strain>
        <tissue evidence="2">Root</tissue>
    </source>
</reference>
<proteinExistence type="predicted"/>
<feature type="chain" id="PRO_5011990047" description="Secreted protein" evidence="1">
    <location>
        <begin position="23"/>
        <end position="66"/>
    </location>
</feature>
<gene>
    <name evidence="2" type="ORF">BVC80_9069g44</name>
</gene>